<accession>A0ACB9J733</accession>
<evidence type="ECO:0000313" key="2">
    <source>
        <dbReference type="Proteomes" id="UP001056120"/>
    </source>
</evidence>
<dbReference type="EMBL" id="CM042022">
    <property type="protein sequence ID" value="KAI3815390.1"/>
    <property type="molecule type" value="Genomic_DNA"/>
</dbReference>
<gene>
    <name evidence="1" type="ORF">L1987_15056</name>
</gene>
<sequence>MKAITSEVVPDSLEPRLLLPSAVLAQDKLVMSEIASNISELDPTPCKSLPRSNETRKSRSGLLKMNFLNRTKIKKSSLPIGVAEEEALYPRCLN</sequence>
<comment type="caution">
    <text evidence="1">The sequence shown here is derived from an EMBL/GenBank/DDBJ whole genome shotgun (WGS) entry which is preliminary data.</text>
</comment>
<dbReference type="Proteomes" id="UP001056120">
    <property type="component" value="Linkage Group LG05"/>
</dbReference>
<keyword evidence="2" id="KW-1185">Reference proteome</keyword>
<protein>
    <submittedName>
        <fullName evidence="1">Uncharacterized protein</fullName>
    </submittedName>
</protein>
<organism evidence="1 2">
    <name type="scientific">Smallanthus sonchifolius</name>
    <dbReference type="NCBI Taxonomy" id="185202"/>
    <lineage>
        <taxon>Eukaryota</taxon>
        <taxon>Viridiplantae</taxon>
        <taxon>Streptophyta</taxon>
        <taxon>Embryophyta</taxon>
        <taxon>Tracheophyta</taxon>
        <taxon>Spermatophyta</taxon>
        <taxon>Magnoliopsida</taxon>
        <taxon>eudicotyledons</taxon>
        <taxon>Gunneridae</taxon>
        <taxon>Pentapetalae</taxon>
        <taxon>asterids</taxon>
        <taxon>campanulids</taxon>
        <taxon>Asterales</taxon>
        <taxon>Asteraceae</taxon>
        <taxon>Asteroideae</taxon>
        <taxon>Heliantheae alliance</taxon>
        <taxon>Millerieae</taxon>
        <taxon>Smallanthus</taxon>
    </lineage>
</organism>
<reference evidence="2" key="1">
    <citation type="journal article" date="2022" name="Mol. Ecol. Resour.">
        <title>The genomes of chicory, endive, great burdock and yacon provide insights into Asteraceae palaeo-polyploidization history and plant inulin production.</title>
        <authorList>
            <person name="Fan W."/>
            <person name="Wang S."/>
            <person name="Wang H."/>
            <person name="Wang A."/>
            <person name="Jiang F."/>
            <person name="Liu H."/>
            <person name="Zhao H."/>
            <person name="Xu D."/>
            <person name="Zhang Y."/>
        </authorList>
    </citation>
    <scope>NUCLEOTIDE SEQUENCE [LARGE SCALE GENOMIC DNA]</scope>
    <source>
        <strain evidence="2">cv. Yunnan</strain>
    </source>
</reference>
<proteinExistence type="predicted"/>
<name>A0ACB9J733_9ASTR</name>
<reference evidence="1 2" key="2">
    <citation type="journal article" date="2022" name="Mol. Ecol. Resour.">
        <title>The genomes of chicory, endive, great burdock and yacon provide insights into Asteraceae paleo-polyploidization history and plant inulin production.</title>
        <authorList>
            <person name="Fan W."/>
            <person name="Wang S."/>
            <person name="Wang H."/>
            <person name="Wang A."/>
            <person name="Jiang F."/>
            <person name="Liu H."/>
            <person name="Zhao H."/>
            <person name="Xu D."/>
            <person name="Zhang Y."/>
        </authorList>
    </citation>
    <scope>NUCLEOTIDE SEQUENCE [LARGE SCALE GENOMIC DNA]</scope>
    <source>
        <strain evidence="2">cv. Yunnan</strain>
        <tissue evidence="1">Leaves</tissue>
    </source>
</reference>
<evidence type="ECO:0000313" key="1">
    <source>
        <dbReference type="EMBL" id="KAI3815390.1"/>
    </source>
</evidence>